<accession>A0ABW4HUV7</accession>
<name>A0ABW4HUV7_9BACI</name>
<dbReference type="RefSeq" id="WP_379598401.1">
    <property type="nucleotide sequence ID" value="NZ_JAMBON010000041.1"/>
</dbReference>
<evidence type="ECO:0000259" key="1">
    <source>
        <dbReference type="PROSITE" id="PS50965"/>
    </source>
</evidence>
<sequence>MSTNLRPHPSTEQQILYFLNSRIKLTAKDRNRLVNLTKGYEGELTFYYLLQEYLTSKSINLFDLRLELNKSEFQIDSLLVFQHKIFLIEVKNFDGDFVYHDDSWYSVNFKKDIQNPIQQLKRCELLLKETFHQLGIHFPIESFIIFINPTFTLYNAPRKQQIVFPGQLHRFLNMLNNTPSTLTKNHRELKEELIHRHISVSSREILPKYNYEELRKGIICINCGGVLVKRTVFKLRCESCQEEESTDSAILRSVHEFQVLFPSKKITVNSIYNWCSTIISKGIIRRVLADHLEIVYRGKYSYYINNKLNFHTEFPNNYKGVQKKAINYFNSLDSK</sequence>
<proteinExistence type="predicted"/>
<gene>
    <name evidence="2" type="ORF">ACFSBH_15050</name>
</gene>
<comment type="caution">
    <text evidence="2">The sequence shown here is derived from an EMBL/GenBank/DDBJ whole genome shotgun (WGS) entry which is preliminary data.</text>
</comment>
<keyword evidence="3" id="KW-1185">Reference proteome</keyword>
<evidence type="ECO:0000313" key="3">
    <source>
        <dbReference type="Proteomes" id="UP001597221"/>
    </source>
</evidence>
<dbReference type="PROSITE" id="PS50965">
    <property type="entry name" value="NERD"/>
    <property type="match status" value="1"/>
</dbReference>
<feature type="domain" description="NERD" evidence="1">
    <location>
        <begin position="38"/>
        <end position="150"/>
    </location>
</feature>
<dbReference type="EMBL" id="JBHUDE010000140">
    <property type="protein sequence ID" value="MFD1608940.1"/>
    <property type="molecule type" value="Genomic_DNA"/>
</dbReference>
<protein>
    <submittedName>
        <fullName evidence="2">Nuclease-related domain-containing protein</fullName>
    </submittedName>
</protein>
<dbReference type="Proteomes" id="UP001597221">
    <property type="component" value="Unassembled WGS sequence"/>
</dbReference>
<evidence type="ECO:0000313" key="2">
    <source>
        <dbReference type="EMBL" id="MFD1608940.1"/>
    </source>
</evidence>
<dbReference type="InterPro" id="IPR011528">
    <property type="entry name" value="NERD"/>
</dbReference>
<reference evidence="3" key="1">
    <citation type="journal article" date="2019" name="Int. J. Syst. Evol. Microbiol.">
        <title>The Global Catalogue of Microorganisms (GCM) 10K type strain sequencing project: providing services to taxonomists for standard genome sequencing and annotation.</title>
        <authorList>
            <consortium name="The Broad Institute Genomics Platform"/>
            <consortium name="The Broad Institute Genome Sequencing Center for Infectious Disease"/>
            <person name="Wu L."/>
            <person name="Ma J."/>
        </authorList>
    </citation>
    <scope>NUCLEOTIDE SEQUENCE [LARGE SCALE GENOMIC DNA]</scope>
    <source>
        <strain evidence="3">CGMCC 1.12376</strain>
    </source>
</reference>
<dbReference type="Pfam" id="PF08378">
    <property type="entry name" value="NERD"/>
    <property type="match status" value="1"/>
</dbReference>
<organism evidence="2 3">
    <name type="scientific">Oceanobacillus luteolus</name>
    <dbReference type="NCBI Taxonomy" id="1274358"/>
    <lineage>
        <taxon>Bacteria</taxon>
        <taxon>Bacillati</taxon>
        <taxon>Bacillota</taxon>
        <taxon>Bacilli</taxon>
        <taxon>Bacillales</taxon>
        <taxon>Bacillaceae</taxon>
        <taxon>Oceanobacillus</taxon>
    </lineage>
</organism>